<organism evidence="1 2">
    <name type="scientific">Ascaris lumbricoides</name>
    <name type="common">Giant roundworm</name>
    <dbReference type="NCBI Taxonomy" id="6252"/>
    <lineage>
        <taxon>Eukaryota</taxon>
        <taxon>Metazoa</taxon>
        <taxon>Ecdysozoa</taxon>
        <taxon>Nematoda</taxon>
        <taxon>Chromadorea</taxon>
        <taxon>Rhabditida</taxon>
        <taxon>Spirurina</taxon>
        <taxon>Ascaridomorpha</taxon>
        <taxon>Ascaridoidea</taxon>
        <taxon>Ascarididae</taxon>
        <taxon>Ascaris</taxon>
    </lineage>
</organism>
<reference evidence="2" key="1">
    <citation type="submission" date="2017-02" db="UniProtKB">
        <authorList>
            <consortium name="WormBaseParasite"/>
        </authorList>
    </citation>
    <scope>IDENTIFICATION</scope>
</reference>
<dbReference type="Proteomes" id="UP000036681">
    <property type="component" value="Unplaced"/>
</dbReference>
<sequence length="45" mass="5153">MEVVQKLSNIAPTHGVIPEQNVEQASTNVNFRFISGFEEWQSRFS</sequence>
<name>A0A0M3HLL8_ASCLU</name>
<keyword evidence="1" id="KW-1185">Reference proteome</keyword>
<proteinExistence type="predicted"/>
<dbReference type="AlphaFoldDB" id="A0A0M3HLL8"/>
<dbReference type="WBParaSite" id="ALUE_0000241301-mRNA-1">
    <property type="protein sequence ID" value="ALUE_0000241301-mRNA-1"/>
    <property type="gene ID" value="ALUE_0000241301"/>
</dbReference>
<evidence type="ECO:0000313" key="2">
    <source>
        <dbReference type="WBParaSite" id="ALUE_0000241301-mRNA-1"/>
    </source>
</evidence>
<protein>
    <submittedName>
        <fullName evidence="2">Uncharacterized protein</fullName>
    </submittedName>
</protein>
<accession>A0A0M3HLL8</accession>
<evidence type="ECO:0000313" key="1">
    <source>
        <dbReference type="Proteomes" id="UP000036681"/>
    </source>
</evidence>